<dbReference type="InterPro" id="IPR005467">
    <property type="entry name" value="His_kinase_dom"/>
</dbReference>
<keyword evidence="5 10" id="KW-0418">Kinase</keyword>
<evidence type="ECO:0000256" key="4">
    <source>
        <dbReference type="ARBA" id="ARBA00022741"/>
    </source>
</evidence>
<dbReference type="GO" id="GO:0005524">
    <property type="term" value="F:ATP binding"/>
    <property type="evidence" value="ECO:0007669"/>
    <property type="project" value="UniProtKB-KW"/>
</dbReference>
<keyword evidence="8" id="KW-0812">Transmembrane</keyword>
<dbReference type="PROSITE" id="PS51257">
    <property type="entry name" value="PROKAR_LIPOPROTEIN"/>
    <property type="match status" value="1"/>
</dbReference>
<organism evidence="10 11">
    <name type="scientific">Soonwooa buanensis</name>
    <dbReference type="NCBI Taxonomy" id="619805"/>
    <lineage>
        <taxon>Bacteria</taxon>
        <taxon>Pseudomonadati</taxon>
        <taxon>Bacteroidota</taxon>
        <taxon>Flavobacteriia</taxon>
        <taxon>Flavobacteriales</taxon>
        <taxon>Weeksellaceae</taxon>
        <taxon>Chryseobacterium group</taxon>
        <taxon>Soonwooa</taxon>
    </lineage>
</organism>
<dbReference type="PROSITE" id="PS50109">
    <property type="entry name" value="HIS_KIN"/>
    <property type="match status" value="1"/>
</dbReference>
<accession>A0A1T5GC17</accession>
<dbReference type="SUPFAM" id="SSF55874">
    <property type="entry name" value="ATPase domain of HSP90 chaperone/DNA topoisomerase II/histidine kinase"/>
    <property type="match status" value="1"/>
</dbReference>
<dbReference type="PANTHER" id="PTHR43065">
    <property type="entry name" value="SENSOR HISTIDINE KINASE"/>
    <property type="match status" value="1"/>
</dbReference>
<evidence type="ECO:0000256" key="2">
    <source>
        <dbReference type="ARBA" id="ARBA00012438"/>
    </source>
</evidence>
<evidence type="ECO:0000313" key="10">
    <source>
        <dbReference type="EMBL" id="SKC05912.1"/>
    </source>
</evidence>
<feature type="transmembrane region" description="Helical" evidence="8">
    <location>
        <begin position="34"/>
        <end position="54"/>
    </location>
</feature>
<evidence type="ECO:0000256" key="5">
    <source>
        <dbReference type="ARBA" id="ARBA00022777"/>
    </source>
</evidence>
<dbReference type="InterPro" id="IPR036097">
    <property type="entry name" value="HisK_dim/P_sf"/>
</dbReference>
<keyword evidence="8" id="KW-0472">Membrane</keyword>
<feature type="domain" description="Histidine kinase" evidence="9">
    <location>
        <begin position="232"/>
        <end position="442"/>
    </location>
</feature>
<dbReference type="SMART" id="SM00387">
    <property type="entry name" value="HATPase_c"/>
    <property type="match status" value="1"/>
</dbReference>
<comment type="catalytic activity">
    <reaction evidence="1">
        <text>ATP + protein L-histidine = ADP + protein N-phospho-L-histidine.</text>
        <dbReference type="EC" id="2.7.13.3"/>
    </reaction>
</comment>
<dbReference type="Gene3D" id="1.10.287.130">
    <property type="match status" value="1"/>
</dbReference>
<keyword evidence="6" id="KW-0067">ATP-binding</keyword>
<proteinExistence type="predicted"/>
<keyword evidence="11" id="KW-1185">Reference proteome</keyword>
<keyword evidence="4" id="KW-0547">Nucleotide-binding</keyword>
<protein>
    <recommendedName>
        <fullName evidence="2">histidine kinase</fullName>
        <ecNumber evidence="2">2.7.13.3</ecNumber>
    </recommendedName>
</protein>
<dbReference type="InterPro" id="IPR036890">
    <property type="entry name" value="HATPase_C_sf"/>
</dbReference>
<keyword evidence="3" id="KW-0808">Transferase</keyword>
<dbReference type="GO" id="GO:0000155">
    <property type="term" value="F:phosphorelay sensor kinase activity"/>
    <property type="evidence" value="ECO:0007669"/>
    <property type="project" value="InterPro"/>
</dbReference>
<evidence type="ECO:0000256" key="8">
    <source>
        <dbReference type="SAM" id="Phobius"/>
    </source>
</evidence>
<dbReference type="EC" id="2.7.13.3" evidence="2"/>
<dbReference type="PANTHER" id="PTHR43065:SF46">
    <property type="entry name" value="C4-DICARBOXYLATE TRANSPORT SENSOR PROTEIN DCTB"/>
    <property type="match status" value="1"/>
</dbReference>
<dbReference type="STRING" id="619805.SAMN05660477_02700"/>
<dbReference type="InterPro" id="IPR003594">
    <property type="entry name" value="HATPase_dom"/>
</dbReference>
<evidence type="ECO:0000256" key="3">
    <source>
        <dbReference type="ARBA" id="ARBA00022679"/>
    </source>
</evidence>
<dbReference type="EMBL" id="FUYZ01000011">
    <property type="protein sequence ID" value="SKC05912.1"/>
    <property type="molecule type" value="Genomic_DNA"/>
</dbReference>
<dbReference type="PRINTS" id="PR00344">
    <property type="entry name" value="BCTRLSENSOR"/>
</dbReference>
<dbReference type="Pfam" id="PF02518">
    <property type="entry name" value="HATPase_c"/>
    <property type="match status" value="1"/>
</dbReference>
<dbReference type="AlphaFoldDB" id="A0A1T5GC17"/>
<gene>
    <name evidence="10" type="ORF">SAMN05660477_02700</name>
</gene>
<name>A0A1T5GC17_9FLAO</name>
<dbReference type="SUPFAM" id="SSF47384">
    <property type="entry name" value="Homodimeric domain of signal transducing histidine kinase"/>
    <property type="match status" value="1"/>
</dbReference>
<evidence type="ECO:0000256" key="6">
    <source>
        <dbReference type="ARBA" id="ARBA00022840"/>
    </source>
</evidence>
<evidence type="ECO:0000313" key="11">
    <source>
        <dbReference type="Proteomes" id="UP000191112"/>
    </source>
</evidence>
<evidence type="ECO:0000259" key="9">
    <source>
        <dbReference type="PROSITE" id="PS50109"/>
    </source>
</evidence>
<keyword evidence="8" id="KW-1133">Transmembrane helix</keyword>
<reference evidence="10 11" key="1">
    <citation type="submission" date="2017-02" db="EMBL/GenBank/DDBJ databases">
        <authorList>
            <person name="Peterson S.W."/>
        </authorList>
    </citation>
    <scope>NUCLEOTIDE SEQUENCE [LARGE SCALE GENOMIC DNA]</scope>
    <source>
        <strain evidence="10 11">DSM 22323</strain>
    </source>
</reference>
<dbReference type="InterPro" id="IPR004358">
    <property type="entry name" value="Sig_transdc_His_kin-like_C"/>
</dbReference>
<keyword evidence="7" id="KW-0902">Two-component regulatory system</keyword>
<dbReference type="Proteomes" id="UP000191112">
    <property type="component" value="Unassembled WGS sequence"/>
</dbReference>
<dbReference type="Gene3D" id="3.30.565.10">
    <property type="entry name" value="Histidine kinase-like ATPase, C-terminal domain"/>
    <property type="match status" value="1"/>
</dbReference>
<evidence type="ECO:0000256" key="7">
    <source>
        <dbReference type="ARBA" id="ARBA00023012"/>
    </source>
</evidence>
<evidence type="ECO:0000256" key="1">
    <source>
        <dbReference type="ARBA" id="ARBA00000085"/>
    </source>
</evidence>
<sequence length="442" mass="51647">MMFKNFNFLWLIFSILSLVACFVAFDAYFHQKYFTSVIFFSVAVALQIACWMKFSTKMNDAEKIISSIRNKDFSLFPEMDAKNDLKANVVKLYYQAKEEHKDLYSYKNLYESILNKMEIGFLILNKNQQEENWKVFYSNPSFSNILKVPKYNEWSFYKDKSPDFFQLIESSEFQDSQEFIDISIQESTAQSYSIRTSRIATYGNEFCVISLESIQRIIDKKEKQAWNNLMKVISHELLNTLTPVNSLIYNLEYLTAQEELTQEDQEEIKDSLKIINSKSQQLLHFIDSYRQIAELPKPKKEKINLKTTIEKATKIFETEFKTNTIQLEILAQDYFIQADESMIERVLVNLLTNAQLALQKQDSKKINIQISEVNNRILLSVEDNGSGIDPQIESKIFLPFFTTRQNGSGIGLTLSKGIMEAHNGYLIYRRLEKGSAFEMWFV</sequence>
<dbReference type="RefSeq" id="WP_245797200.1">
    <property type="nucleotide sequence ID" value="NZ_FUYZ01000011.1"/>
</dbReference>